<dbReference type="EMBL" id="BRXW01000108">
    <property type="protein sequence ID" value="GMI07071.1"/>
    <property type="molecule type" value="Genomic_DNA"/>
</dbReference>
<protein>
    <submittedName>
        <fullName evidence="1">Uncharacterized protein</fullName>
    </submittedName>
</protein>
<evidence type="ECO:0000313" key="2">
    <source>
        <dbReference type="Proteomes" id="UP001165122"/>
    </source>
</evidence>
<sequence length="139" mass="15204">MKYEHIYYSGGSMKEDISSNNYVVPYPPFEFTVSRAAELLNCDNEEPSISFQNSTSSDDDTTTCYSLNCGSPNASKPNVTSCISTGNGHIWPGTVNKICNEASTSYSPYVCRQWLEVVGGTTFTLSGTNASIEFFDSLL</sequence>
<evidence type="ECO:0000313" key="1">
    <source>
        <dbReference type="EMBL" id="GMI07071.1"/>
    </source>
</evidence>
<gene>
    <name evidence="1" type="ORF">TrLO_g3415</name>
</gene>
<dbReference type="AlphaFoldDB" id="A0A9W7CJ27"/>
<name>A0A9W7CJ27_9STRA</name>
<comment type="caution">
    <text evidence="1">The sequence shown here is derived from an EMBL/GenBank/DDBJ whole genome shotgun (WGS) entry which is preliminary data.</text>
</comment>
<proteinExistence type="predicted"/>
<keyword evidence="2" id="KW-1185">Reference proteome</keyword>
<organism evidence="1 2">
    <name type="scientific">Triparma laevis f. longispina</name>
    <dbReference type="NCBI Taxonomy" id="1714387"/>
    <lineage>
        <taxon>Eukaryota</taxon>
        <taxon>Sar</taxon>
        <taxon>Stramenopiles</taxon>
        <taxon>Ochrophyta</taxon>
        <taxon>Bolidophyceae</taxon>
        <taxon>Parmales</taxon>
        <taxon>Triparmaceae</taxon>
        <taxon>Triparma</taxon>
    </lineage>
</organism>
<dbReference type="Proteomes" id="UP001165122">
    <property type="component" value="Unassembled WGS sequence"/>
</dbReference>
<accession>A0A9W7CJ27</accession>
<reference evidence="2" key="1">
    <citation type="journal article" date="2023" name="Commun. Biol.">
        <title>Genome analysis of Parmales, the sister group of diatoms, reveals the evolutionary specialization of diatoms from phago-mixotrophs to photoautotrophs.</title>
        <authorList>
            <person name="Ban H."/>
            <person name="Sato S."/>
            <person name="Yoshikawa S."/>
            <person name="Yamada K."/>
            <person name="Nakamura Y."/>
            <person name="Ichinomiya M."/>
            <person name="Sato N."/>
            <person name="Blanc-Mathieu R."/>
            <person name="Endo H."/>
            <person name="Kuwata A."/>
            <person name="Ogata H."/>
        </authorList>
    </citation>
    <scope>NUCLEOTIDE SEQUENCE [LARGE SCALE GENOMIC DNA]</scope>
    <source>
        <strain evidence="2">NIES 3700</strain>
    </source>
</reference>